<reference evidence="1" key="1">
    <citation type="submission" date="2019-10" db="EMBL/GenBank/DDBJ databases">
        <authorList>
            <consortium name="DOE Joint Genome Institute"/>
            <person name="Kuo A."/>
            <person name="Miyauchi S."/>
            <person name="Kiss E."/>
            <person name="Drula E."/>
            <person name="Kohler A."/>
            <person name="Sanchez-Garcia M."/>
            <person name="Andreopoulos B."/>
            <person name="Barry K.W."/>
            <person name="Bonito G."/>
            <person name="Buee M."/>
            <person name="Carver A."/>
            <person name="Chen C."/>
            <person name="Cichocki N."/>
            <person name="Clum A."/>
            <person name="Culley D."/>
            <person name="Crous P.W."/>
            <person name="Fauchery L."/>
            <person name="Girlanda M."/>
            <person name="Hayes R."/>
            <person name="Keri Z."/>
            <person name="Labutti K."/>
            <person name="Lipzen A."/>
            <person name="Lombard V."/>
            <person name="Magnuson J."/>
            <person name="Maillard F."/>
            <person name="Morin E."/>
            <person name="Murat C."/>
            <person name="Nolan M."/>
            <person name="Ohm R."/>
            <person name="Pangilinan J."/>
            <person name="Pereira M."/>
            <person name="Perotto S."/>
            <person name="Peter M."/>
            <person name="Riley R."/>
            <person name="Sitrit Y."/>
            <person name="Stielow B."/>
            <person name="Szollosi G."/>
            <person name="Zifcakova L."/>
            <person name="Stursova M."/>
            <person name="Spatafora J.W."/>
            <person name="Tedersoo L."/>
            <person name="Vaario L.-M."/>
            <person name="Yamada A."/>
            <person name="Yan M."/>
            <person name="Wang P."/>
            <person name="Xu J."/>
            <person name="Bruns T."/>
            <person name="Baldrian P."/>
            <person name="Vilgalys R."/>
            <person name="Henrissat B."/>
            <person name="Grigoriev I.V."/>
            <person name="Hibbett D."/>
            <person name="Nagy L.G."/>
            <person name="Martin F.M."/>
        </authorList>
    </citation>
    <scope>NUCLEOTIDE SEQUENCE</scope>
    <source>
        <strain evidence="1">P2</strain>
    </source>
</reference>
<proteinExistence type="predicted"/>
<evidence type="ECO:0000313" key="1">
    <source>
        <dbReference type="EMBL" id="KAF9649435.1"/>
    </source>
</evidence>
<dbReference type="EMBL" id="MU117998">
    <property type="protein sequence ID" value="KAF9649435.1"/>
    <property type="molecule type" value="Genomic_DNA"/>
</dbReference>
<protein>
    <submittedName>
        <fullName evidence="1">Uncharacterized protein</fullName>
    </submittedName>
</protein>
<dbReference type="Proteomes" id="UP000886501">
    <property type="component" value="Unassembled WGS sequence"/>
</dbReference>
<reference evidence="1" key="2">
    <citation type="journal article" date="2020" name="Nat. Commun.">
        <title>Large-scale genome sequencing of mycorrhizal fungi provides insights into the early evolution of symbiotic traits.</title>
        <authorList>
            <person name="Miyauchi S."/>
            <person name="Kiss E."/>
            <person name="Kuo A."/>
            <person name="Drula E."/>
            <person name="Kohler A."/>
            <person name="Sanchez-Garcia M."/>
            <person name="Morin E."/>
            <person name="Andreopoulos B."/>
            <person name="Barry K.W."/>
            <person name="Bonito G."/>
            <person name="Buee M."/>
            <person name="Carver A."/>
            <person name="Chen C."/>
            <person name="Cichocki N."/>
            <person name="Clum A."/>
            <person name="Culley D."/>
            <person name="Crous P.W."/>
            <person name="Fauchery L."/>
            <person name="Girlanda M."/>
            <person name="Hayes R.D."/>
            <person name="Keri Z."/>
            <person name="LaButti K."/>
            <person name="Lipzen A."/>
            <person name="Lombard V."/>
            <person name="Magnuson J."/>
            <person name="Maillard F."/>
            <person name="Murat C."/>
            <person name="Nolan M."/>
            <person name="Ohm R.A."/>
            <person name="Pangilinan J."/>
            <person name="Pereira M.F."/>
            <person name="Perotto S."/>
            <person name="Peter M."/>
            <person name="Pfister S."/>
            <person name="Riley R."/>
            <person name="Sitrit Y."/>
            <person name="Stielow J.B."/>
            <person name="Szollosi G."/>
            <person name="Zifcakova L."/>
            <person name="Stursova M."/>
            <person name="Spatafora J.W."/>
            <person name="Tedersoo L."/>
            <person name="Vaario L.M."/>
            <person name="Yamada A."/>
            <person name="Yan M."/>
            <person name="Wang P."/>
            <person name="Xu J."/>
            <person name="Bruns T."/>
            <person name="Baldrian P."/>
            <person name="Vilgalys R."/>
            <person name="Dunand C."/>
            <person name="Henrissat B."/>
            <person name="Grigoriev I.V."/>
            <person name="Hibbett D."/>
            <person name="Nagy L.G."/>
            <person name="Martin F.M."/>
        </authorList>
    </citation>
    <scope>NUCLEOTIDE SEQUENCE</scope>
    <source>
        <strain evidence="1">P2</strain>
    </source>
</reference>
<accession>A0ACB6ZI23</accession>
<gene>
    <name evidence="1" type="ORF">BDM02DRAFT_3268758</name>
</gene>
<name>A0ACB6ZI23_THEGA</name>
<evidence type="ECO:0000313" key="2">
    <source>
        <dbReference type="Proteomes" id="UP000886501"/>
    </source>
</evidence>
<organism evidence="1 2">
    <name type="scientific">Thelephora ganbajun</name>
    <name type="common">Ganba fungus</name>
    <dbReference type="NCBI Taxonomy" id="370292"/>
    <lineage>
        <taxon>Eukaryota</taxon>
        <taxon>Fungi</taxon>
        <taxon>Dikarya</taxon>
        <taxon>Basidiomycota</taxon>
        <taxon>Agaricomycotina</taxon>
        <taxon>Agaricomycetes</taxon>
        <taxon>Thelephorales</taxon>
        <taxon>Thelephoraceae</taxon>
        <taxon>Thelephora</taxon>
    </lineage>
</organism>
<comment type="caution">
    <text evidence="1">The sequence shown here is derived from an EMBL/GenBank/DDBJ whole genome shotgun (WGS) entry which is preliminary data.</text>
</comment>
<keyword evidence="2" id="KW-1185">Reference proteome</keyword>
<sequence>MPPPPSTSTGTHLTTSRIHRILRPLKTKCAGLASTMVSAVGKSTGGVRVTYGSRTRISRTNSSSFSSSNSDELPPLAILPPPGQMHHSRSTSQYDSTGKQLALSKNIYGIRDAFKNVINIAFGCGSDEPHTRSSGSSAVSVDCVASSSKRRVVSLAGLCAIVVGKELGVGQEGDREDEENTNGDEEGEATRWLDEIYEEIPFHVRRWAVASHALQIILQSCPPHPTLLYLLLEVCITHLHSSNMIPLAETLLRSLITVSFVSPSNPSAISPLPPPICHAAHTTFLTSLSSLWCNSDFGDSETFLSILLDVSVYGTSEAWTSKAVSNLAKELSKDTFNSLVRMATRLIEVIAQSKHKTSKVDKQPTERRTTLLLRWLQQIFDRLVYTDYVESDTELCLRCLELISVYFEGDLGPRLLTGGGKPANETDSMMISITAWFLAVFPPAFSPVEDARRLIRYLQSSNARPNVFTPLITRFFGSVSDDEVPWDMLNQLHSFASALNSNELYQLELSMVKQILEEFQSVFEVTLGYEPEYGQIMRDLQESINNAEAAITIIGPRNARASSNQLTSPSVTPLTHRRRYLPLPQSSFRSPTQARRRNSSPSPHHPRSRSQSPPPSSPISSNSKSRTSTSPTSNEQQSIPPPPKFSYTSSLPPVSHTPLPKKRKHMAVFVELTPWVVKKRRMFAQGQPRTPRSLRAPFGDYTHSPVLDMQKRDSRTRTTMYPPDRPVRVVDRERHSSADTASSCSPTSSRTRLIASRRYNRAPSPSPVPCDGEDYVSETSEESSGSEAEGEFDHDEEDEDESAEMSVVLPTSDDPLNLFALPDSSPRVRVVYNKKPRLCSRLRLSP</sequence>